<evidence type="ECO:0000313" key="3">
    <source>
        <dbReference type="Proteomes" id="UP001595776"/>
    </source>
</evidence>
<evidence type="ECO:0000313" key="2">
    <source>
        <dbReference type="EMBL" id="MFC4349235.1"/>
    </source>
</evidence>
<keyword evidence="1" id="KW-1133">Transmembrane helix</keyword>
<dbReference type="PROSITE" id="PS50244">
    <property type="entry name" value="S5A_REDUCTASE"/>
    <property type="match status" value="1"/>
</dbReference>
<sequence length="254" mass="27984">MTDIYLTGATALAASLLALWIISILRGHVSFIDAFWGTGFLIAAGAGATTLPALGPAQTLVLALLAAWSVRLSVYLFRRYLAHGEDPRYVKIIGARTGVSRHIFTAWFVFGMQGALILVIAAPVIGLLAEPARGLDGWAYAGAALWALGAFFEWVGDWQLSRFKADPLSEGKVLDTGLWAWTRHPNYFGDACVWWGLWLIGHDLTLVFTPALMTFLLMKWSGVPLLEKSLKKRRPDYADYIKRTSAFFPKPPKG</sequence>
<keyword evidence="3" id="KW-1185">Reference proteome</keyword>
<protein>
    <submittedName>
        <fullName evidence="2">DUF1295 domain-containing protein</fullName>
    </submittedName>
</protein>
<dbReference type="PANTHER" id="PTHR32251">
    <property type="entry name" value="3-OXO-5-ALPHA-STEROID 4-DEHYDROGENASE"/>
    <property type="match status" value="1"/>
</dbReference>
<evidence type="ECO:0000256" key="1">
    <source>
        <dbReference type="SAM" id="Phobius"/>
    </source>
</evidence>
<feature type="transmembrane region" description="Helical" evidence="1">
    <location>
        <begin position="60"/>
        <end position="81"/>
    </location>
</feature>
<reference evidence="3" key="1">
    <citation type="journal article" date="2019" name="Int. J. Syst. Evol. Microbiol.">
        <title>The Global Catalogue of Microorganisms (GCM) 10K type strain sequencing project: providing services to taxonomists for standard genome sequencing and annotation.</title>
        <authorList>
            <consortium name="The Broad Institute Genomics Platform"/>
            <consortium name="The Broad Institute Genome Sequencing Center for Infectious Disease"/>
            <person name="Wu L."/>
            <person name="Ma J."/>
        </authorList>
    </citation>
    <scope>NUCLEOTIDE SEQUENCE [LARGE SCALE GENOMIC DNA]</scope>
    <source>
        <strain evidence="3">CGMCC 1.15304</strain>
    </source>
</reference>
<dbReference type="Pfam" id="PF06966">
    <property type="entry name" value="DUF1295"/>
    <property type="match status" value="1"/>
</dbReference>
<dbReference type="Proteomes" id="UP001595776">
    <property type="component" value="Unassembled WGS sequence"/>
</dbReference>
<comment type="caution">
    <text evidence="2">The sequence shown here is derived from an EMBL/GenBank/DDBJ whole genome shotgun (WGS) entry which is preliminary data.</text>
</comment>
<dbReference type="RefSeq" id="WP_068146761.1">
    <property type="nucleotide sequence ID" value="NZ_JBHSCR010000016.1"/>
</dbReference>
<keyword evidence="1" id="KW-0812">Transmembrane</keyword>
<feature type="transmembrane region" description="Helical" evidence="1">
    <location>
        <begin position="34"/>
        <end position="54"/>
    </location>
</feature>
<feature type="transmembrane region" description="Helical" evidence="1">
    <location>
        <begin position="102"/>
        <end position="125"/>
    </location>
</feature>
<feature type="transmembrane region" description="Helical" evidence="1">
    <location>
        <begin position="6"/>
        <end position="25"/>
    </location>
</feature>
<keyword evidence="1" id="KW-0472">Membrane</keyword>
<accession>A0ABV8UDK2</accession>
<dbReference type="EMBL" id="JBHSCR010000016">
    <property type="protein sequence ID" value="MFC4349235.1"/>
    <property type="molecule type" value="Genomic_DNA"/>
</dbReference>
<dbReference type="InterPro" id="IPR010721">
    <property type="entry name" value="UstE-like"/>
</dbReference>
<gene>
    <name evidence="2" type="ORF">ACFO5Q_15390</name>
</gene>
<proteinExistence type="predicted"/>
<dbReference type="Gene3D" id="1.20.120.1630">
    <property type="match status" value="1"/>
</dbReference>
<feature type="transmembrane region" description="Helical" evidence="1">
    <location>
        <begin position="193"/>
        <end position="218"/>
    </location>
</feature>
<organism evidence="2 3">
    <name type="scientific">Kordiimonas lipolytica</name>
    <dbReference type="NCBI Taxonomy" id="1662421"/>
    <lineage>
        <taxon>Bacteria</taxon>
        <taxon>Pseudomonadati</taxon>
        <taxon>Pseudomonadota</taxon>
        <taxon>Alphaproteobacteria</taxon>
        <taxon>Kordiimonadales</taxon>
        <taxon>Kordiimonadaceae</taxon>
        <taxon>Kordiimonas</taxon>
    </lineage>
</organism>
<name>A0ABV8UDK2_9PROT</name>
<feature type="transmembrane region" description="Helical" evidence="1">
    <location>
        <begin position="137"/>
        <end position="155"/>
    </location>
</feature>
<dbReference type="PANTHER" id="PTHR32251:SF17">
    <property type="entry name" value="STEROID 5-ALPHA REDUCTASE C-TERMINAL DOMAIN-CONTAINING PROTEIN"/>
    <property type="match status" value="1"/>
</dbReference>